<keyword evidence="2" id="KW-0812">Transmembrane</keyword>
<protein>
    <submittedName>
        <fullName evidence="4">Uncharacterized protein</fullName>
    </submittedName>
</protein>
<evidence type="ECO:0000313" key="6">
    <source>
        <dbReference type="Proteomes" id="UP000654075"/>
    </source>
</evidence>
<evidence type="ECO:0000256" key="1">
    <source>
        <dbReference type="SAM" id="MobiDB-lite"/>
    </source>
</evidence>
<evidence type="ECO:0000256" key="2">
    <source>
        <dbReference type="SAM" id="Phobius"/>
    </source>
</evidence>
<keyword evidence="6" id="KW-1185">Reference proteome</keyword>
<feature type="region of interest" description="Disordered" evidence="1">
    <location>
        <begin position="1"/>
        <end position="32"/>
    </location>
</feature>
<evidence type="ECO:0000313" key="3">
    <source>
        <dbReference type="EMBL" id="CAE8624437.1"/>
    </source>
</evidence>
<keyword evidence="2" id="KW-1133">Transmembrane helix</keyword>
<proteinExistence type="predicted"/>
<dbReference type="EMBL" id="CAJNNV010028394">
    <property type="protein sequence ID" value="CAE8624437.1"/>
    <property type="molecule type" value="Genomic_DNA"/>
</dbReference>
<feature type="compositionally biased region" description="Low complexity" evidence="1">
    <location>
        <begin position="106"/>
        <end position="129"/>
    </location>
</feature>
<sequence>MSAALERSEPPSADYAEGQVIGKSDSDDDDDGLILILHEDSDDSPGKSAPAALAQGRTLLRLLAILVISCCSGGIFVGALGVFPPASRALFAFLVSSPQLSAPGGSNLNNNNNSNNNNSNNNSSNNNSSKPAAAGLMATTTRFPPKLDR</sequence>
<dbReference type="Proteomes" id="UP000654075">
    <property type="component" value="Unassembled WGS sequence"/>
</dbReference>
<evidence type="ECO:0000313" key="5">
    <source>
        <dbReference type="Proteomes" id="UP000626109"/>
    </source>
</evidence>
<organism evidence="4 5">
    <name type="scientific">Polarella glacialis</name>
    <name type="common">Dinoflagellate</name>
    <dbReference type="NCBI Taxonomy" id="89957"/>
    <lineage>
        <taxon>Eukaryota</taxon>
        <taxon>Sar</taxon>
        <taxon>Alveolata</taxon>
        <taxon>Dinophyceae</taxon>
        <taxon>Suessiales</taxon>
        <taxon>Suessiaceae</taxon>
        <taxon>Polarella</taxon>
    </lineage>
</organism>
<dbReference type="EMBL" id="CAJNNW010037037">
    <property type="protein sequence ID" value="CAE8738966.1"/>
    <property type="molecule type" value="Genomic_DNA"/>
</dbReference>
<dbReference type="Proteomes" id="UP000626109">
    <property type="component" value="Unassembled WGS sequence"/>
</dbReference>
<comment type="caution">
    <text evidence="4">The sequence shown here is derived from an EMBL/GenBank/DDBJ whole genome shotgun (WGS) entry which is preliminary data.</text>
</comment>
<evidence type="ECO:0000313" key="4">
    <source>
        <dbReference type="EMBL" id="CAE8738966.1"/>
    </source>
</evidence>
<reference evidence="4" key="1">
    <citation type="submission" date="2021-02" db="EMBL/GenBank/DDBJ databases">
        <authorList>
            <person name="Dougan E. K."/>
            <person name="Rhodes N."/>
            <person name="Thang M."/>
            <person name="Chan C."/>
        </authorList>
    </citation>
    <scope>NUCLEOTIDE SEQUENCE</scope>
</reference>
<gene>
    <name evidence="3" type="ORF">PGLA1383_LOCUS41562</name>
    <name evidence="4" type="ORF">PGLA2088_LOCUS49417</name>
</gene>
<feature type="region of interest" description="Disordered" evidence="1">
    <location>
        <begin position="102"/>
        <end position="149"/>
    </location>
</feature>
<name>A0A813LVE8_POLGL</name>
<accession>A0A813LVE8</accession>
<feature type="transmembrane region" description="Helical" evidence="2">
    <location>
        <begin position="62"/>
        <end position="83"/>
    </location>
</feature>
<keyword evidence="2" id="KW-0472">Membrane</keyword>
<dbReference type="AlphaFoldDB" id="A0A813LVE8"/>